<name>A0A0F5JK73_9BACT</name>
<sequence length="428" mass="49561">MEIPHRRNFANVELLIYKVMNKYCVLFCIVILFLFSCKREKDKSVIMEKDQPEVSIFAPSLENVKEIKLNPHGKGYFYDELIDSVSFVKLETTDENLIGHINYLLFTKDNIIAVDRGNSKTVTVYDKQGRFLNKISRLGQAPDEYAFLSYVTLTPDSSQVVIMDTGNMTLKYFYLNDNGGQLTGSSLAKTEHRPYTFSNMEFITDQLVIGYYDAGNEIPGTPDKPTFIITDLNGKVYYSQYKSYYSNKFHYSTGYPLHRFGSNIYFNPPFNDTIFEVNKNSFKAKYAFNIAGGNHLHIDETTTDDDFREQMRNIDYFNSHFIDLKDVAVFHYMSNVDYLTWGVYVKSEDRTYENNGKCKNPLFSFFHIPWFYYGDNTIVVPVSASKIVGARNDILQKCDSKLAELLLDGLTEDDNPILLFYHMKTKMQ</sequence>
<dbReference type="HOGENOM" id="CLU_056133_0_0_10"/>
<dbReference type="AlphaFoldDB" id="A0A0F5JK73"/>
<keyword evidence="1" id="KW-1133">Transmembrane helix</keyword>
<keyword evidence="1" id="KW-0472">Membrane</keyword>
<dbReference type="STRING" id="927665.HMPREF1535_00912"/>
<evidence type="ECO:0000313" key="2">
    <source>
        <dbReference type="EMBL" id="KKB58094.1"/>
    </source>
</evidence>
<comment type="caution">
    <text evidence="2">The sequence shown here is derived from an EMBL/GenBank/DDBJ whole genome shotgun (WGS) entry which is preliminary data.</text>
</comment>
<dbReference type="SUPFAM" id="SSF75011">
    <property type="entry name" value="3-carboxy-cis,cis-mucoante lactonizing enzyme"/>
    <property type="match status" value="1"/>
</dbReference>
<keyword evidence="1" id="KW-0812">Transmembrane</keyword>
<dbReference type="Pfam" id="PF17170">
    <property type="entry name" value="DUF5128"/>
    <property type="match status" value="1"/>
</dbReference>
<dbReference type="PATRIC" id="fig|927665.4.peg.933"/>
<evidence type="ECO:0000313" key="3">
    <source>
        <dbReference type="Proteomes" id="UP000033047"/>
    </source>
</evidence>
<dbReference type="Gene3D" id="2.120.10.30">
    <property type="entry name" value="TolB, C-terminal domain"/>
    <property type="match status" value="1"/>
</dbReference>
<reference evidence="2 3" key="1">
    <citation type="submission" date="2013-04" db="EMBL/GenBank/DDBJ databases">
        <title>The Genome Sequence of Parabacteroides goldsteinii DSM 19448.</title>
        <authorList>
            <consortium name="The Broad Institute Genomics Platform"/>
            <person name="Earl A."/>
            <person name="Ward D."/>
            <person name="Feldgarden M."/>
            <person name="Gevers D."/>
            <person name="Martens E."/>
            <person name="Sakamoto M."/>
            <person name="Benno Y."/>
            <person name="Song Y."/>
            <person name="Liu C."/>
            <person name="Lee J."/>
            <person name="Bolanos M."/>
            <person name="Vaisanen M.L."/>
            <person name="Finegold S.M."/>
            <person name="Walker B."/>
            <person name="Young S."/>
            <person name="Zeng Q."/>
            <person name="Gargeya S."/>
            <person name="Fitzgerald M."/>
            <person name="Haas B."/>
            <person name="Abouelleil A."/>
            <person name="Allen A.W."/>
            <person name="Alvarado L."/>
            <person name="Arachchi H.M."/>
            <person name="Berlin A.M."/>
            <person name="Chapman S.B."/>
            <person name="Gainer-Dewar J."/>
            <person name="Goldberg J."/>
            <person name="Griggs A."/>
            <person name="Gujja S."/>
            <person name="Hansen M."/>
            <person name="Howarth C."/>
            <person name="Imamovic A."/>
            <person name="Ireland A."/>
            <person name="Larimer J."/>
            <person name="McCowan C."/>
            <person name="Murphy C."/>
            <person name="Pearson M."/>
            <person name="Poon T.W."/>
            <person name="Priest M."/>
            <person name="Roberts A."/>
            <person name="Saif S."/>
            <person name="Shea T."/>
            <person name="Sisk P."/>
            <person name="Sykes S."/>
            <person name="Wortman J."/>
            <person name="Nusbaum C."/>
            <person name="Birren B."/>
        </authorList>
    </citation>
    <scope>NUCLEOTIDE SEQUENCE [LARGE SCALE GENOMIC DNA]</scope>
    <source>
        <strain evidence="2 3">DSM 19448</strain>
    </source>
</reference>
<dbReference type="Proteomes" id="UP000033047">
    <property type="component" value="Unassembled WGS sequence"/>
</dbReference>
<evidence type="ECO:0000256" key="1">
    <source>
        <dbReference type="SAM" id="Phobius"/>
    </source>
</evidence>
<evidence type="ECO:0008006" key="4">
    <source>
        <dbReference type="Google" id="ProtNLM"/>
    </source>
</evidence>
<dbReference type="InterPro" id="IPR011042">
    <property type="entry name" value="6-blade_b-propeller_TolB-like"/>
</dbReference>
<proteinExistence type="predicted"/>
<accession>A0A0F5JK73</accession>
<protein>
    <recommendedName>
        <fullName evidence="4">6-bladed beta-propeller</fullName>
    </recommendedName>
</protein>
<organism evidence="2 3">
    <name type="scientific">Parabacteroides goldsteinii DSM 19448 = WAL 12034</name>
    <dbReference type="NCBI Taxonomy" id="927665"/>
    <lineage>
        <taxon>Bacteria</taxon>
        <taxon>Pseudomonadati</taxon>
        <taxon>Bacteroidota</taxon>
        <taxon>Bacteroidia</taxon>
        <taxon>Bacteroidales</taxon>
        <taxon>Tannerellaceae</taxon>
        <taxon>Parabacteroides</taxon>
    </lineage>
</organism>
<dbReference type="EMBL" id="AQHV01000006">
    <property type="protein sequence ID" value="KKB58094.1"/>
    <property type="molecule type" value="Genomic_DNA"/>
</dbReference>
<gene>
    <name evidence="2" type="ORF">HMPREF1535_00912</name>
</gene>
<feature type="transmembrane region" description="Helical" evidence="1">
    <location>
        <begin position="20"/>
        <end position="37"/>
    </location>
</feature>